<dbReference type="AlphaFoldDB" id="A0A4U0XI47"/>
<keyword evidence="3 7" id="KW-0805">Transcription regulation</keyword>
<feature type="region of interest" description="Disordered" evidence="9">
    <location>
        <begin position="1"/>
        <end position="38"/>
    </location>
</feature>
<comment type="function">
    <text evidence="6">Component of the NuA4 histone acetyltransferase complex which is involved in transcriptional activation of selected genes principally by acetylation of nucleosomal histone H4 and H2A. The NuA4 complex is also involved in DNA repair. Involved in gene silencing by neighboring heterochromatin, blockage of the silencing spreading along the chromosome, and required for cell cycle progression through G2/M.</text>
</comment>
<dbReference type="GO" id="GO:0035267">
    <property type="term" value="C:NuA4 histone acetyltransferase complex"/>
    <property type="evidence" value="ECO:0007669"/>
    <property type="project" value="InterPro"/>
</dbReference>
<feature type="region of interest" description="Disordered" evidence="9">
    <location>
        <begin position="415"/>
        <end position="439"/>
    </location>
</feature>
<comment type="subcellular location">
    <subcellularLocation>
        <location evidence="1 7">Nucleus</location>
    </subcellularLocation>
</comment>
<evidence type="ECO:0000256" key="1">
    <source>
        <dbReference type="ARBA" id="ARBA00004123"/>
    </source>
</evidence>
<evidence type="ECO:0000256" key="2">
    <source>
        <dbReference type="ARBA" id="ARBA00008035"/>
    </source>
</evidence>
<evidence type="ECO:0000256" key="4">
    <source>
        <dbReference type="ARBA" id="ARBA00023163"/>
    </source>
</evidence>
<proteinExistence type="inferred from homology"/>
<feature type="compositionally biased region" description="Polar residues" evidence="9">
    <location>
        <begin position="1"/>
        <end position="11"/>
    </location>
</feature>
<feature type="domain" description="Enhancer of polycomb-like N-terminal" evidence="10">
    <location>
        <begin position="13"/>
        <end position="166"/>
    </location>
</feature>
<dbReference type="EMBL" id="NAJN01000262">
    <property type="protein sequence ID" value="TKA75961.1"/>
    <property type="molecule type" value="Genomic_DNA"/>
</dbReference>
<dbReference type="Proteomes" id="UP000308768">
    <property type="component" value="Unassembled WGS sequence"/>
</dbReference>
<dbReference type="Pfam" id="PF10513">
    <property type="entry name" value="EPL1"/>
    <property type="match status" value="1"/>
</dbReference>
<keyword evidence="4 7" id="KW-0804">Transcription</keyword>
<evidence type="ECO:0000256" key="8">
    <source>
        <dbReference type="SAM" id="Coils"/>
    </source>
</evidence>
<dbReference type="InterPro" id="IPR019542">
    <property type="entry name" value="Enhancer_polycomb-like_N"/>
</dbReference>
<sequence>MAASRSATAQRFRQRKLSTKQNLQVVRENEVEKATDDDAQRHIPRVETGVEKGEEIEHHLQAVISASAAAAVGGKVAQIYIPTPETVSTKVEYDRLYSKTFSQPATYIRFSSTVEDCTGIPYCMTSEDDVFLKAFNHKKLSVSVRSKDDNPCSEDIFEEVMNFFEETSQSKQPFAAVGDTPVLAYDELENAFDETISLTARPFAREIYEHWRSQRLKHGNRPLQPTLKFETGVETDDADPYVCFRRREVRQARKTRGRDAQVTEKLKKLRKELEDARHLIHLVKQREMINRERLALDRQIFDQRTAVRQVKQKIGKQPDDNDEDLINQKPVLKTKVKADGSQQNRTSSISLRAPARADGRPPEADLVSLEDKNAEKEQLIQQFIAEKGEQHKKWNAGWSDLTWRPITPPLETSSMPGFKSAVHGHGLPTPPASISSEQSGDNMIIDSEVSADHTIQHAMPVVRFASPPLDASFFMRQPCYRRRMGRGGRLLIDRRRAKPKTEAVSELAADRAKYESDEEGDEAPIMYHYDHFSDDNIKYRAFLGFSRRPDSGAVPPDQSQNTAARAYRTALSVGDVLVPPFVDSGGFRLYNNMSD</sequence>
<feature type="region of interest" description="Disordered" evidence="9">
    <location>
        <begin position="335"/>
        <end position="363"/>
    </location>
</feature>
<evidence type="ECO:0000256" key="5">
    <source>
        <dbReference type="ARBA" id="ARBA00023242"/>
    </source>
</evidence>
<dbReference type="OrthoDB" id="435275at2759"/>
<evidence type="ECO:0000256" key="7">
    <source>
        <dbReference type="RuleBase" id="RU361124"/>
    </source>
</evidence>
<keyword evidence="5 7" id="KW-0539">Nucleus</keyword>
<feature type="coiled-coil region" evidence="8">
    <location>
        <begin position="259"/>
        <end position="286"/>
    </location>
</feature>
<dbReference type="PANTHER" id="PTHR14898">
    <property type="entry name" value="ENHANCER OF POLYCOMB"/>
    <property type="match status" value="1"/>
</dbReference>
<keyword evidence="12" id="KW-1185">Reference proteome</keyword>
<evidence type="ECO:0000313" key="12">
    <source>
        <dbReference type="Proteomes" id="UP000308768"/>
    </source>
</evidence>
<protein>
    <recommendedName>
        <fullName evidence="7">Enhancer of polycomb-like protein</fullName>
    </recommendedName>
</protein>
<feature type="compositionally biased region" description="Polar residues" evidence="9">
    <location>
        <begin position="340"/>
        <end position="350"/>
    </location>
</feature>
<keyword evidence="8" id="KW-0175">Coiled coil</keyword>
<evidence type="ECO:0000256" key="3">
    <source>
        <dbReference type="ARBA" id="ARBA00023015"/>
    </source>
</evidence>
<reference evidence="11 12" key="1">
    <citation type="submission" date="2017-03" db="EMBL/GenBank/DDBJ databases">
        <title>Genomes of endolithic fungi from Antarctica.</title>
        <authorList>
            <person name="Coleine C."/>
            <person name="Masonjones S."/>
            <person name="Stajich J.E."/>
        </authorList>
    </citation>
    <scope>NUCLEOTIDE SEQUENCE [LARGE SCALE GENOMIC DNA]</scope>
    <source>
        <strain evidence="11 12">CCFEE 5187</strain>
    </source>
</reference>
<dbReference type="STRING" id="331657.A0A4U0XI47"/>
<gene>
    <name evidence="11" type="ORF">B0A49_01923</name>
</gene>
<organism evidence="11 12">
    <name type="scientific">Cryomyces minteri</name>
    <dbReference type="NCBI Taxonomy" id="331657"/>
    <lineage>
        <taxon>Eukaryota</taxon>
        <taxon>Fungi</taxon>
        <taxon>Dikarya</taxon>
        <taxon>Ascomycota</taxon>
        <taxon>Pezizomycotina</taxon>
        <taxon>Dothideomycetes</taxon>
        <taxon>Dothideomycetes incertae sedis</taxon>
        <taxon>Cryomyces</taxon>
    </lineage>
</organism>
<accession>A0A4U0XI47</accession>
<evidence type="ECO:0000313" key="11">
    <source>
        <dbReference type="EMBL" id="TKA75961.1"/>
    </source>
</evidence>
<comment type="caution">
    <text evidence="11">The sequence shown here is derived from an EMBL/GenBank/DDBJ whole genome shotgun (WGS) entry which is preliminary data.</text>
</comment>
<name>A0A4U0XI47_9PEZI</name>
<feature type="compositionally biased region" description="Basic and acidic residues" evidence="9">
    <location>
        <begin position="27"/>
        <end position="38"/>
    </location>
</feature>
<evidence type="ECO:0000256" key="6">
    <source>
        <dbReference type="ARBA" id="ARBA00025513"/>
    </source>
</evidence>
<dbReference type="GO" id="GO:0006357">
    <property type="term" value="P:regulation of transcription by RNA polymerase II"/>
    <property type="evidence" value="ECO:0007669"/>
    <property type="project" value="InterPro"/>
</dbReference>
<dbReference type="InterPro" id="IPR024943">
    <property type="entry name" value="Enhancer_polycomb"/>
</dbReference>
<dbReference type="GO" id="GO:0005634">
    <property type="term" value="C:nucleus"/>
    <property type="evidence" value="ECO:0007669"/>
    <property type="project" value="UniProtKB-SubCell"/>
</dbReference>
<evidence type="ECO:0000259" key="10">
    <source>
        <dbReference type="Pfam" id="PF10513"/>
    </source>
</evidence>
<evidence type="ECO:0000256" key="9">
    <source>
        <dbReference type="SAM" id="MobiDB-lite"/>
    </source>
</evidence>
<comment type="similarity">
    <text evidence="2 7">Belongs to the enhancer of polycomb family.</text>
</comment>